<comment type="caution">
    <text evidence="2">The sequence shown here is derived from an EMBL/GenBank/DDBJ whole genome shotgun (WGS) entry which is preliminary data.</text>
</comment>
<reference evidence="2" key="1">
    <citation type="journal article" date="2014" name="Front. Microbiol.">
        <title>High frequency of phylogenetically diverse reductive dehalogenase-homologous genes in deep subseafloor sedimentary metagenomes.</title>
        <authorList>
            <person name="Kawai M."/>
            <person name="Futagami T."/>
            <person name="Toyoda A."/>
            <person name="Takaki Y."/>
            <person name="Nishi S."/>
            <person name="Hori S."/>
            <person name="Arai W."/>
            <person name="Tsubouchi T."/>
            <person name="Morono Y."/>
            <person name="Uchiyama I."/>
            <person name="Ito T."/>
            <person name="Fujiyama A."/>
            <person name="Inagaki F."/>
            <person name="Takami H."/>
        </authorList>
    </citation>
    <scope>NUCLEOTIDE SEQUENCE</scope>
    <source>
        <strain evidence="2">Expedition CK06-06</strain>
    </source>
</reference>
<proteinExistence type="predicted"/>
<dbReference type="EMBL" id="BARS01043445">
    <property type="protein sequence ID" value="GAG39667.1"/>
    <property type="molecule type" value="Genomic_DNA"/>
</dbReference>
<gene>
    <name evidence="2" type="ORF">S01H1_65772</name>
</gene>
<dbReference type="AlphaFoldDB" id="X0XWS5"/>
<feature type="non-terminal residue" evidence="2">
    <location>
        <position position="1"/>
    </location>
</feature>
<evidence type="ECO:0000259" key="1">
    <source>
        <dbReference type="Pfam" id="PF18909"/>
    </source>
</evidence>
<evidence type="ECO:0000313" key="2">
    <source>
        <dbReference type="EMBL" id="GAG39667.1"/>
    </source>
</evidence>
<organism evidence="2">
    <name type="scientific">marine sediment metagenome</name>
    <dbReference type="NCBI Taxonomy" id="412755"/>
    <lineage>
        <taxon>unclassified sequences</taxon>
        <taxon>metagenomes</taxon>
        <taxon>ecological metagenomes</taxon>
    </lineage>
</organism>
<protein>
    <recommendedName>
        <fullName evidence="1">dATP/dGTP diphosphohydrolase N-terminal domain-containing protein</fullName>
    </recommendedName>
</protein>
<dbReference type="Pfam" id="PF18909">
    <property type="entry name" value="dGTP_diPhyd_N"/>
    <property type="match status" value="1"/>
</dbReference>
<dbReference type="InterPro" id="IPR044038">
    <property type="entry name" value="dATP/dGTP_diPOhydrolase_N"/>
</dbReference>
<name>X0XWS5_9ZZZZ</name>
<accession>X0XWS5</accession>
<sequence length="91" mass="10858">CTLRHLFKWWFLREDNDPESGEHHLDHVLANVFMLKHYSKAYVEGDNRPPKSAMFEMWLDDFCQTFDEKAYLERNPDIKAIVEARQAKEAS</sequence>
<feature type="domain" description="dATP/dGTP diphosphohydrolase N-terminal" evidence="1">
    <location>
        <begin position="3"/>
        <end position="48"/>
    </location>
</feature>